<dbReference type="RefSeq" id="WP_203652761.1">
    <property type="nucleotide sequence ID" value="NZ_BONR01000001.1"/>
</dbReference>
<dbReference type="AlphaFoldDB" id="A0A919UID2"/>
<organism evidence="2 3">
    <name type="scientific">Demequina activiva</name>
    <dbReference type="NCBI Taxonomy" id="1582364"/>
    <lineage>
        <taxon>Bacteria</taxon>
        <taxon>Bacillati</taxon>
        <taxon>Actinomycetota</taxon>
        <taxon>Actinomycetes</taxon>
        <taxon>Micrococcales</taxon>
        <taxon>Demequinaceae</taxon>
        <taxon>Demequina</taxon>
    </lineage>
</organism>
<sequence>MDNARTGRRAVAWIVAGAVVIVGIVVAVALAARPSGDAAVAGSASPTAGDVCGGVADQSIALDQQVVGPEPRTCFVLAERRQVTVGAAALEPDDAVVLAVLDVDGTELGGAQSEAGWDPEVSLTLEPGTYVIEVTGTAGATPPFLIYTATFPATAEEPADAAQLPPLDACGADVPTVRDDAPVTVSAAAGESAAHYACLEIEEAGFVKVGLASAEPSDQDAPDLQLAVYRHGEQPTLVRTADDAIGLDPEMSLDLEPGTYLLEATAWFDLPTGEFEFYVDDDADLFRRGEVTSLHADATAALCADAPALAPGEAITVDGEGTYVCVTVPSDQRLTLEAATLSDQDLVLEVIGFEDSGAPYRLAFADENPYSDVLANVDPLIDQVLPAGTWLVAVTTYYTGVAADYDVAVQPAVAR</sequence>
<dbReference type="EMBL" id="BONR01000001">
    <property type="protein sequence ID" value="GIG53276.1"/>
    <property type="molecule type" value="Genomic_DNA"/>
</dbReference>
<keyword evidence="3" id="KW-1185">Reference proteome</keyword>
<keyword evidence="1" id="KW-0472">Membrane</keyword>
<evidence type="ECO:0000313" key="2">
    <source>
        <dbReference type="EMBL" id="GIG53276.1"/>
    </source>
</evidence>
<dbReference type="Proteomes" id="UP000652354">
    <property type="component" value="Unassembled WGS sequence"/>
</dbReference>
<gene>
    <name evidence="2" type="ORF">Dac01nite_00280</name>
</gene>
<name>A0A919UID2_9MICO</name>
<protein>
    <submittedName>
        <fullName evidence="2">Uncharacterized protein</fullName>
    </submittedName>
</protein>
<evidence type="ECO:0000256" key="1">
    <source>
        <dbReference type="SAM" id="Phobius"/>
    </source>
</evidence>
<evidence type="ECO:0000313" key="3">
    <source>
        <dbReference type="Proteomes" id="UP000652354"/>
    </source>
</evidence>
<proteinExistence type="predicted"/>
<keyword evidence="1" id="KW-1133">Transmembrane helix</keyword>
<keyword evidence="1" id="KW-0812">Transmembrane</keyword>
<feature type="transmembrane region" description="Helical" evidence="1">
    <location>
        <begin position="12"/>
        <end position="32"/>
    </location>
</feature>
<accession>A0A919UID2</accession>
<comment type="caution">
    <text evidence="2">The sequence shown here is derived from an EMBL/GenBank/DDBJ whole genome shotgun (WGS) entry which is preliminary data.</text>
</comment>
<reference evidence="2" key="1">
    <citation type="submission" date="2021-01" db="EMBL/GenBank/DDBJ databases">
        <title>Whole genome shotgun sequence of Demequina activiva NBRC 110675.</title>
        <authorList>
            <person name="Komaki H."/>
            <person name="Tamura T."/>
        </authorList>
    </citation>
    <scope>NUCLEOTIDE SEQUENCE</scope>
    <source>
        <strain evidence="2">NBRC 110675</strain>
    </source>
</reference>